<dbReference type="EMBL" id="CP001751">
    <property type="protein sequence ID" value="ADE39124.1"/>
    <property type="molecule type" value="Genomic_DNA"/>
</dbReference>
<keyword evidence="1" id="KW-1133">Transmembrane helix</keyword>
<feature type="domain" description="Peptidase M56" evidence="2">
    <location>
        <begin position="147"/>
        <end position="285"/>
    </location>
</feature>
<reference evidence="3 4" key="1">
    <citation type="journal article" date="2010" name="J. Bacteriol.">
        <title>Complete genome sequence of "Candidatus Puniceispirillum marinum" IMCC1322, a representative of the SAR116 clade in the Alphaproteobacteria.</title>
        <authorList>
            <person name="Oh H.M."/>
            <person name="Kwon K.K."/>
            <person name="Kang I."/>
            <person name="Kang S.G."/>
            <person name="Lee J.H."/>
            <person name="Kim S.J."/>
            <person name="Cho J.C."/>
        </authorList>
    </citation>
    <scope>NUCLEOTIDE SEQUENCE [LARGE SCALE GENOMIC DNA]</scope>
    <source>
        <strain evidence="3 4">IMCC1322</strain>
    </source>
</reference>
<evidence type="ECO:0000259" key="2">
    <source>
        <dbReference type="Pfam" id="PF05569"/>
    </source>
</evidence>
<gene>
    <name evidence="3" type="ordered locus">SAR116_0881</name>
</gene>
<organism evidence="3 4">
    <name type="scientific">Puniceispirillum marinum (strain IMCC1322)</name>
    <dbReference type="NCBI Taxonomy" id="488538"/>
    <lineage>
        <taxon>Bacteria</taxon>
        <taxon>Pseudomonadati</taxon>
        <taxon>Pseudomonadota</taxon>
        <taxon>Alphaproteobacteria</taxon>
        <taxon>Candidatus Puniceispirillales</taxon>
        <taxon>Candidatus Puniceispirillaceae</taxon>
        <taxon>Candidatus Puniceispirillum</taxon>
    </lineage>
</organism>
<name>D5BS77_PUNMI</name>
<dbReference type="RefSeq" id="WP_013045753.1">
    <property type="nucleotide sequence ID" value="NC_014010.1"/>
</dbReference>
<proteinExistence type="predicted"/>
<sequence length="381" mass="43397">MLNDLLLNELVVNAYIDANLLLFVIFALWWLAVRILSRTGLAGAYDAQLRLLNGVMLAGALCPVVIYLADGIISQYSLNVFDLIVAHYLDGDYEIKPSTMQLLIDAPSHFVRDFVGQSGTFMVTLAMLITAGTVGFLLKAIINLLALRRVLQACHPLRTIGSVTFLISDTVLVPFSTRGLRRRYIVLPEVMLEDMADVRMAISHELQHFRQRDVEWDMALAFLQPLFFWNPAFYLLRKNVGRLREMACDQSLITRRRYDIRAYCECLLRAGRRSMMVGNPVSTMRMSVAFVDIDALRPAISNSMLRQRILALTGYDGRKHGSRLIYMLILVPLVTFTMMSAVMMRSPADWSHDRLMLSTIVNLERLETRNSNNLMMVRPQQ</sequence>
<dbReference type="STRING" id="488538.SAR116_0881"/>
<dbReference type="InterPro" id="IPR008756">
    <property type="entry name" value="Peptidase_M56"/>
</dbReference>
<protein>
    <recommendedName>
        <fullName evidence="2">Peptidase M56 domain-containing protein</fullName>
    </recommendedName>
</protein>
<dbReference type="PANTHER" id="PTHR34978">
    <property type="entry name" value="POSSIBLE SENSOR-TRANSDUCER PROTEIN BLAR"/>
    <property type="match status" value="1"/>
</dbReference>
<evidence type="ECO:0000313" key="4">
    <source>
        <dbReference type="Proteomes" id="UP000007460"/>
    </source>
</evidence>
<dbReference type="eggNOG" id="COG4219">
    <property type="taxonomic scope" value="Bacteria"/>
</dbReference>
<feature type="transmembrane region" description="Helical" evidence="1">
    <location>
        <begin position="121"/>
        <end position="147"/>
    </location>
</feature>
<dbReference type="HOGENOM" id="CLU_727396_0_0_5"/>
<dbReference type="PANTHER" id="PTHR34978:SF3">
    <property type="entry name" value="SLR0241 PROTEIN"/>
    <property type="match status" value="1"/>
</dbReference>
<dbReference type="CDD" id="cd07341">
    <property type="entry name" value="M56_BlaR1_MecR1_like"/>
    <property type="match status" value="1"/>
</dbReference>
<evidence type="ECO:0000256" key="1">
    <source>
        <dbReference type="SAM" id="Phobius"/>
    </source>
</evidence>
<dbReference type="InterPro" id="IPR052173">
    <property type="entry name" value="Beta-lactam_resp_regulator"/>
</dbReference>
<evidence type="ECO:0000313" key="3">
    <source>
        <dbReference type="EMBL" id="ADE39124.1"/>
    </source>
</evidence>
<feature type="transmembrane region" description="Helical" evidence="1">
    <location>
        <begin position="49"/>
        <end position="69"/>
    </location>
</feature>
<keyword evidence="4" id="KW-1185">Reference proteome</keyword>
<feature type="transmembrane region" description="Helical" evidence="1">
    <location>
        <begin position="324"/>
        <end position="344"/>
    </location>
</feature>
<dbReference type="Pfam" id="PF05569">
    <property type="entry name" value="Peptidase_M56"/>
    <property type="match status" value="1"/>
</dbReference>
<feature type="transmembrane region" description="Helical" evidence="1">
    <location>
        <begin position="20"/>
        <end position="37"/>
    </location>
</feature>
<keyword evidence="1" id="KW-0812">Transmembrane</keyword>
<keyword evidence="1" id="KW-0472">Membrane</keyword>
<dbReference type="AlphaFoldDB" id="D5BS77"/>
<dbReference type="Proteomes" id="UP000007460">
    <property type="component" value="Chromosome"/>
</dbReference>
<accession>D5BS77</accession>
<dbReference type="KEGG" id="apb:SAR116_0881"/>